<evidence type="ECO:0000313" key="2">
    <source>
        <dbReference type="Proteomes" id="UP000676079"/>
    </source>
</evidence>
<protein>
    <recommendedName>
        <fullName evidence="3">DUF4132 domain-containing protein</fullName>
    </recommendedName>
</protein>
<organism evidence="1 2">
    <name type="scientific">Nocardiopsis changdeensis</name>
    <dbReference type="NCBI Taxonomy" id="2831969"/>
    <lineage>
        <taxon>Bacteria</taxon>
        <taxon>Bacillati</taxon>
        <taxon>Actinomycetota</taxon>
        <taxon>Actinomycetes</taxon>
        <taxon>Streptosporangiales</taxon>
        <taxon>Nocardiopsidaceae</taxon>
        <taxon>Nocardiopsis</taxon>
    </lineage>
</organism>
<dbReference type="EMBL" id="CP074133">
    <property type="protein sequence ID" value="QUX25594.1"/>
    <property type="molecule type" value="Genomic_DNA"/>
</dbReference>
<accession>A0ABX8BTQ2</accession>
<dbReference type="Proteomes" id="UP000676079">
    <property type="component" value="Chromosome"/>
</dbReference>
<gene>
    <name evidence="1" type="ORF">KGD84_15930</name>
</gene>
<evidence type="ECO:0000313" key="1">
    <source>
        <dbReference type="EMBL" id="QUX25594.1"/>
    </source>
</evidence>
<keyword evidence="2" id="KW-1185">Reference proteome</keyword>
<reference evidence="1 2" key="1">
    <citation type="submission" date="2021-05" db="EMBL/GenBank/DDBJ databases">
        <title>Direct Submission.</title>
        <authorList>
            <person name="Li K."/>
            <person name="Gao J."/>
        </authorList>
    </citation>
    <scope>NUCLEOTIDE SEQUENCE [LARGE SCALE GENOMIC DNA]</scope>
    <source>
        <strain evidence="1 2">Mg02</strain>
    </source>
</reference>
<sequence length="868" mass="92665">MTFALPTSRDQVSLLVDWTRENRPADLPAAEKAQQDMHGELPAAVRKADRFLRFMDRRAEDLPPELRPWFWDGVTQALLLQGGDKCRWAAPRAHARARRAEADHGLPVDPDHHASHTLFVARSGVLPAKEVRAFQTWITQTLPPERAYPALTGLITARAAGGSAPAAGTHTLLAKSAKAAGVGEQEQSRALAGVLAASRGTAVPSALFTGAAGVFARTPPPAGHLAAFWELFPPGRYAKNDGGTWLRMLDASGAVDALVRGEVTPEAGVAGWLQRFVRLHLFVASGDGVIVQRMPPELYALLPRLAPRLRAEGRLLDTWTSGSGHGNLDGMLLAACLAHGIPVLIPPRTMELSYIKDSPHLGVLLAHPVLGPRAELQISRLHRHHTGAPPGVRSAIGFYPGVPEAVPVVRVRAEGCLSRVGRAGLPEARFALGELDDLLDGAAVAALEGIEDELAAVDPLRPLLRALHGGLPEELGWPAFDEAVAELGGPGGVRRLCPSWPVLTLVGADRAIAVDHTGRRDSIGFSSGKGEIPVVRYLDGRFLVAVSGSAYWSDRPGDTFVLAPTADPDIVNWSEQQSLRDEGERSGYRFAPSPSQHSVMRQMSDGTAVWVHHDYFERYTWHVLTGAGVEKRTSLPGFFAGGPGEGMRWDSEHLSLVRLPEGVDSPLGHKDGLSGLRAAVEDHHGGTGEHVLEGADGRRARHLVRGATGGPMGILRFPGTGVDLVVTWGPGYGRRNEAFGVAVEDDTLQWEVRTSPDSGHGDLPFYPPVGFWHFLRPRDPGSSAALRGADPGRARALVDAHSAEGAAGVLKALDEHLPGVVREEVRAGVVRVVAATAELGVRREKLVERVRADRAALTGARAPGGAGA</sequence>
<name>A0ABX8BTQ2_9ACTN</name>
<dbReference type="RefSeq" id="WP_220561244.1">
    <property type="nucleotide sequence ID" value="NZ_CP074133.1"/>
</dbReference>
<proteinExistence type="predicted"/>
<evidence type="ECO:0008006" key="3">
    <source>
        <dbReference type="Google" id="ProtNLM"/>
    </source>
</evidence>